<keyword evidence="4" id="KW-0175">Coiled coil</keyword>
<proteinExistence type="predicted"/>
<dbReference type="InterPro" id="IPR007696">
    <property type="entry name" value="DNA_mismatch_repair_MutS_core"/>
</dbReference>
<keyword evidence="7" id="KW-0378">Hydrolase</keyword>
<sequence length="541" mass="62558">MFLSERVFKNLDLDYIFGRLTVYTPYGEAMKKSMKPYLPCDREALETELDRIEKMIFLIEKDRYTFVEMRTLLKHIKDLRGSFRRVEEQIPLNLVELFEIKTFTGLLEKLSGYQAKLKWDWPEDLQIQAIPALKKLLDPQESGIHTFYIYDEYSENLKGLRETMRQVEAEINREKIRKRDQVQEQLNIKIRANGEITVNKHNKALIDMIENCEGLIYSSETYMNITYKIKMDVRVEELLKRLEELKLQEEQEEFKVRQFLTEEIGQHLEGLYHNIRAIGALDLLMAKAYLAIGMDGVKPLVTGEETIEILEGRHIKVEDHLTKQGKAFTPITLRLKNGVTCITGANMGGKTVSLKLIGLMTAMAQYGLFVPAKRMCFSPKEYIFFSLGDLQSVDMGLSTFGAEILEIQRILQRAEENGLILIDELARGTNPAEGYAISKAIIEYLKDKASTTVITTHFDGLAEMEGVVHLQVRGLAHVDFQLLKQQMQERGILGIDVIHQYMDYRLEEIEDERKIPRDAISIARLMGLQEEILQQAERYLE</sequence>
<keyword evidence="7" id="KW-0255">Endonuclease</keyword>
<dbReference type="AlphaFoldDB" id="A0A140L6N4"/>
<accession>A0A140L6N4</accession>
<dbReference type="EC" id="3.1.-.-" evidence="7"/>
<dbReference type="RefSeq" id="WP_068555664.1">
    <property type="nucleotide sequence ID" value="NZ_LOEE01000028.1"/>
</dbReference>
<dbReference type="GO" id="GO:0016787">
    <property type="term" value="F:hydrolase activity"/>
    <property type="evidence" value="ECO:0007669"/>
    <property type="project" value="UniProtKB-KW"/>
</dbReference>
<dbReference type="SUPFAM" id="SSF52540">
    <property type="entry name" value="P-loop containing nucleoside triphosphate hydrolases"/>
    <property type="match status" value="1"/>
</dbReference>
<evidence type="ECO:0000256" key="4">
    <source>
        <dbReference type="SAM" id="Coils"/>
    </source>
</evidence>
<dbReference type="InterPro" id="IPR027417">
    <property type="entry name" value="P-loop_NTPase"/>
</dbReference>
<dbReference type="PANTHER" id="PTHR11361">
    <property type="entry name" value="DNA MISMATCH REPAIR PROTEIN MUTS FAMILY MEMBER"/>
    <property type="match status" value="1"/>
</dbReference>
<dbReference type="PANTHER" id="PTHR11361:SF14">
    <property type="entry name" value="DNA MISMATCH REPAIR PROTEIN MUTS, TYPE 2"/>
    <property type="match status" value="1"/>
</dbReference>
<evidence type="ECO:0000313" key="7">
    <source>
        <dbReference type="EMBL" id="KXG76209.1"/>
    </source>
</evidence>
<dbReference type="SUPFAM" id="SSF48334">
    <property type="entry name" value="DNA repair protein MutS, domain III"/>
    <property type="match status" value="1"/>
</dbReference>
<feature type="domain" description="DNA mismatch repair proteins mutS family" evidence="6">
    <location>
        <begin position="337"/>
        <end position="541"/>
    </location>
</feature>
<dbReference type="InterPro" id="IPR045076">
    <property type="entry name" value="MutS"/>
</dbReference>
<keyword evidence="1" id="KW-0547">Nucleotide-binding</keyword>
<dbReference type="GO" id="GO:0004519">
    <property type="term" value="F:endonuclease activity"/>
    <property type="evidence" value="ECO:0007669"/>
    <property type="project" value="UniProtKB-KW"/>
</dbReference>
<dbReference type="OrthoDB" id="9777812at2"/>
<evidence type="ECO:0000256" key="2">
    <source>
        <dbReference type="ARBA" id="ARBA00022840"/>
    </source>
</evidence>
<evidence type="ECO:0000313" key="8">
    <source>
        <dbReference type="Proteomes" id="UP000070456"/>
    </source>
</evidence>
<dbReference type="GO" id="GO:0140664">
    <property type="term" value="F:ATP-dependent DNA damage sensor activity"/>
    <property type="evidence" value="ECO:0007669"/>
    <property type="project" value="InterPro"/>
</dbReference>
<dbReference type="InterPro" id="IPR000432">
    <property type="entry name" value="DNA_mismatch_repair_MutS_C"/>
</dbReference>
<gene>
    <name evidence="7" type="primary">mutS2_1</name>
    <name evidence="7" type="ORF">AN619_11660</name>
</gene>
<evidence type="ECO:0000259" key="5">
    <source>
        <dbReference type="SMART" id="SM00533"/>
    </source>
</evidence>
<evidence type="ECO:0000259" key="6">
    <source>
        <dbReference type="SMART" id="SM00534"/>
    </source>
</evidence>
<keyword evidence="2" id="KW-0067">ATP-binding</keyword>
<reference evidence="7 8" key="1">
    <citation type="submission" date="2015-12" db="EMBL/GenBank/DDBJ databases">
        <title>Draft genome sequence of the thermoanaerobe Thermotalea metallivorans, an isolate from the runoff channel of the Great Artesian Basin, Australia.</title>
        <authorList>
            <person name="Patel B.K."/>
        </authorList>
    </citation>
    <scope>NUCLEOTIDE SEQUENCE [LARGE SCALE GENOMIC DNA]</scope>
    <source>
        <strain evidence="7 8">B2-1</strain>
    </source>
</reference>
<dbReference type="SMART" id="SM00533">
    <property type="entry name" value="MUTSd"/>
    <property type="match status" value="1"/>
</dbReference>
<feature type="coiled-coil region" evidence="4">
    <location>
        <begin position="150"/>
        <end position="184"/>
    </location>
</feature>
<dbReference type="Proteomes" id="UP000070456">
    <property type="component" value="Unassembled WGS sequence"/>
</dbReference>
<dbReference type="GO" id="GO:0030983">
    <property type="term" value="F:mismatched DNA binding"/>
    <property type="evidence" value="ECO:0007669"/>
    <property type="project" value="InterPro"/>
</dbReference>
<dbReference type="STRING" id="520762.AN619_11660"/>
<feature type="coiled-coil region" evidence="4">
    <location>
        <begin position="228"/>
        <end position="255"/>
    </location>
</feature>
<dbReference type="SMART" id="SM00534">
    <property type="entry name" value="MUTSac"/>
    <property type="match status" value="1"/>
</dbReference>
<name>A0A140L6N4_9FIRM</name>
<protein>
    <submittedName>
        <fullName evidence="7">Endonuclease MutS2</fullName>
        <ecNumber evidence="7">3.1.-.-</ecNumber>
    </submittedName>
</protein>
<feature type="domain" description="DNA mismatch repair protein MutS core" evidence="5">
    <location>
        <begin position="11"/>
        <end position="320"/>
    </location>
</feature>
<dbReference type="GO" id="GO:0006298">
    <property type="term" value="P:mismatch repair"/>
    <property type="evidence" value="ECO:0007669"/>
    <property type="project" value="InterPro"/>
</dbReference>
<keyword evidence="7" id="KW-0540">Nuclease</keyword>
<dbReference type="Gene3D" id="3.40.50.300">
    <property type="entry name" value="P-loop containing nucleotide triphosphate hydrolases"/>
    <property type="match status" value="1"/>
</dbReference>
<dbReference type="Pfam" id="PF00488">
    <property type="entry name" value="MutS_V"/>
    <property type="match status" value="1"/>
</dbReference>
<keyword evidence="3" id="KW-0238">DNA-binding</keyword>
<evidence type="ECO:0000256" key="3">
    <source>
        <dbReference type="ARBA" id="ARBA00023125"/>
    </source>
</evidence>
<evidence type="ECO:0000256" key="1">
    <source>
        <dbReference type="ARBA" id="ARBA00022741"/>
    </source>
</evidence>
<organism evidence="7 8">
    <name type="scientific">Thermotalea metallivorans</name>
    <dbReference type="NCBI Taxonomy" id="520762"/>
    <lineage>
        <taxon>Bacteria</taxon>
        <taxon>Bacillati</taxon>
        <taxon>Bacillota</taxon>
        <taxon>Clostridia</taxon>
        <taxon>Peptostreptococcales</taxon>
        <taxon>Thermotaleaceae</taxon>
        <taxon>Thermotalea</taxon>
    </lineage>
</organism>
<dbReference type="EMBL" id="LOEE01000028">
    <property type="protein sequence ID" value="KXG76209.1"/>
    <property type="molecule type" value="Genomic_DNA"/>
</dbReference>
<dbReference type="PATRIC" id="fig|520762.4.peg.1303"/>
<keyword evidence="8" id="KW-1185">Reference proteome</keyword>
<comment type="caution">
    <text evidence="7">The sequence shown here is derived from an EMBL/GenBank/DDBJ whole genome shotgun (WGS) entry which is preliminary data.</text>
</comment>
<dbReference type="GO" id="GO:0005524">
    <property type="term" value="F:ATP binding"/>
    <property type="evidence" value="ECO:0007669"/>
    <property type="project" value="UniProtKB-KW"/>
</dbReference>
<dbReference type="InterPro" id="IPR036187">
    <property type="entry name" value="DNA_mismatch_repair_MutS_sf"/>
</dbReference>